<dbReference type="KEGG" id="plon:Pla110_40580"/>
<reference evidence="4 5" key="1">
    <citation type="submission" date="2019-02" db="EMBL/GenBank/DDBJ databases">
        <title>Deep-cultivation of Planctomycetes and their phenomic and genomic characterization uncovers novel biology.</title>
        <authorList>
            <person name="Wiegand S."/>
            <person name="Jogler M."/>
            <person name="Boedeker C."/>
            <person name="Pinto D."/>
            <person name="Vollmers J."/>
            <person name="Rivas-Marin E."/>
            <person name="Kohn T."/>
            <person name="Peeters S.H."/>
            <person name="Heuer A."/>
            <person name="Rast P."/>
            <person name="Oberbeckmann S."/>
            <person name="Bunk B."/>
            <person name="Jeske O."/>
            <person name="Meyerdierks A."/>
            <person name="Storesund J.E."/>
            <person name="Kallscheuer N."/>
            <person name="Luecker S."/>
            <person name="Lage O.M."/>
            <person name="Pohl T."/>
            <person name="Merkel B.J."/>
            <person name="Hornburger P."/>
            <person name="Mueller R.-W."/>
            <person name="Bruemmer F."/>
            <person name="Labrenz M."/>
            <person name="Spormann A.M."/>
            <person name="Op den Camp H."/>
            <person name="Overmann J."/>
            <person name="Amann R."/>
            <person name="Jetten M.S.M."/>
            <person name="Mascher T."/>
            <person name="Medema M.H."/>
            <person name="Devos D.P."/>
            <person name="Kaster A.-K."/>
            <person name="Ovreas L."/>
            <person name="Rohde M."/>
            <person name="Galperin M.Y."/>
            <person name="Jogler C."/>
        </authorList>
    </citation>
    <scope>NUCLEOTIDE SEQUENCE [LARGE SCALE GENOMIC DNA]</scope>
    <source>
        <strain evidence="4 5">Pla110</strain>
    </source>
</reference>
<evidence type="ECO:0000256" key="1">
    <source>
        <dbReference type="ARBA" id="ARBA00022441"/>
    </source>
</evidence>
<dbReference type="InterPro" id="IPR006652">
    <property type="entry name" value="Kelch_1"/>
</dbReference>
<dbReference type="PANTHER" id="PTHR46344:SF27">
    <property type="entry name" value="KELCH REPEAT SUPERFAMILY PROTEIN"/>
    <property type="match status" value="1"/>
</dbReference>
<evidence type="ECO:0000313" key="5">
    <source>
        <dbReference type="Proteomes" id="UP000317178"/>
    </source>
</evidence>
<sequence length="389" mass="43471" precursor="true">MKSIVLLLITFLSSSALLFAEDSIKATPKKGVKVAPELSEQLPSGYEKLPLFGEIEWEVKHLPWVEAGPYAGISGLAMVEYEGEIYVAGGFIPGGETSAEGVIEKTSRWTWKYNPRQDRWSQLPHIPDRREYTRGIVQGSNFYVVGGGKIFKGQEPSYQPYPDCFQLDLSSNESSWKKHSQLNVPRTHTSIGSIRNKLLVVGGNEYQWEEKGYSHNTIRATTEVFDLSQPEQGWQVRSSIPTGGRGWAASVVYADELCLFGGVTWKKEEGVTRLNESWRYDPQKDDWSRFADAPVAISGWEGTLYQNRYALIAGGVAEIAGKMVWSDLCWAYDCEEDRWLRLDNPLPPGAVFNDPGVVIIEDTIYIIGAEGPSGSHYDYLLVGKIQPSS</sequence>
<evidence type="ECO:0000313" key="4">
    <source>
        <dbReference type="EMBL" id="QDU82303.1"/>
    </source>
</evidence>
<dbReference type="EMBL" id="CP036281">
    <property type="protein sequence ID" value="QDU82303.1"/>
    <property type="molecule type" value="Genomic_DNA"/>
</dbReference>
<keyword evidence="3" id="KW-0732">Signal</keyword>
<dbReference type="AlphaFoldDB" id="A0A518CSU7"/>
<keyword evidence="5" id="KW-1185">Reference proteome</keyword>
<keyword evidence="2" id="KW-0677">Repeat</keyword>
<keyword evidence="4" id="KW-0413">Isomerase</keyword>
<dbReference type="OrthoDB" id="58712at2"/>
<dbReference type="RefSeq" id="WP_144998367.1">
    <property type="nucleotide sequence ID" value="NZ_CP036281.1"/>
</dbReference>
<name>A0A518CSU7_9PLAN</name>
<evidence type="ECO:0000256" key="3">
    <source>
        <dbReference type="SAM" id="SignalP"/>
    </source>
</evidence>
<organism evidence="4 5">
    <name type="scientific">Polystyrenella longa</name>
    <dbReference type="NCBI Taxonomy" id="2528007"/>
    <lineage>
        <taxon>Bacteria</taxon>
        <taxon>Pseudomonadati</taxon>
        <taxon>Planctomycetota</taxon>
        <taxon>Planctomycetia</taxon>
        <taxon>Planctomycetales</taxon>
        <taxon>Planctomycetaceae</taxon>
        <taxon>Polystyrenella</taxon>
    </lineage>
</organism>
<dbReference type="InterPro" id="IPR015915">
    <property type="entry name" value="Kelch-typ_b-propeller"/>
</dbReference>
<dbReference type="SUPFAM" id="SSF117281">
    <property type="entry name" value="Kelch motif"/>
    <property type="match status" value="1"/>
</dbReference>
<dbReference type="Proteomes" id="UP000317178">
    <property type="component" value="Chromosome"/>
</dbReference>
<gene>
    <name evidence="4" type="primary">nanM_1</name>
    <name evidence="4" type="ORF">Pla110_40580</name>
</gene>
<feature type="signal peptide" evidence="3">
    <location>
        <begin position="1"/>
        <end position="20"/>
    </location>
</feature>
<accession>A0A518CSU7</accession>
<dbReference type="Gene3D" id="2.120.10.80">
    <property type="entry name" value="Kelch-type beta propeller"/>
    <property type="match status" value="2"/>
</dbReference>
<dbReference type="GO" id="GO:0016853">
    <property type="term" value="F:isomerase activity"/>
    <property type="evidence" value="ECO:0007669"/>
    <property type="project" value="UniProtKB-KW"/>
</dbReference>
<dbReference type="EC" id="5.1.3.24" evidence="4"/>
<keyword evidence="1" id="KW-0880">Kelch repeat</keyword>
<dbReference type="PANTHER" id="PTHR46344">
    <property type="entry name" value="OS02G0202900 PROTEIN"/>
    <property type="match status" value="1"/>
</dbReference>
<dbReference type="Pfam" id="PF01344">
    <property type="entry name" value="Kelch_1"/>
    <property type="match status" value="1"/>
</dbReference>
<feature type="chain" id="PRO_5021803128" evidence="3">
    <location>
        <begin position="21"/>
        <end position="389"/>
    </location>
</feature>
<protein>
    <submittedName>
        <fullName evidence="4">N-acetylneuraminate epimerase</fullName>
        <ecNumber evidence="4">5.1.3.24</ecNumber>
    </submittedName>
</protein>
<proteinExistence type="predicted"/>
<evidence type="ECO:0000256" key="2">
    <source>
        <dbReference type="ARBA" id="ARBA00022737"/>
    </source>
</evidence>